<dbReference type="Pfam" id="PF00932">
    <property type="entry name" value="LTD"/>
    <property type="match status" value="1"/>
</dbReference>
<dbReference type="SUPFAM" id="SSF74853">
    <property type="entry name" value="Lamin A/C globular tail domain"/>
    <property type="match status" value="1"/>
</dbReference>
<evidence type="ECO:0000256" key="5">
    <source>
        <dbReference type="ARBA" id="ARBA00022723"/>
    </source>
</evidence>
<dbReference type="STRING" id="1654360.EA58_00575"/>
<dbReference type="Gene3D" id="2.60.40.1260">
    <property type="entry name" value="Lamin Tail domain"/>
    <property type="match status" value="1"/>
</dbReference>
<keyword evidence="10" id="KW-0456">Lyase</keyword>
<reference evidence="13 14" key="1">
    <citation type="submission" date="2014-04" db="EMBL/GenBank/DDBJ databases">
        <title>Draft genome sequence of Photobacterium halotolerans S2753: a solonamide, ngercheumicin and holomycin producer.</title>
        <authorList>
            <person name="Machado H.R."/>
            <person name="Gram L."/>
        </authorList>
    </citation>
    <scope>NUCLEOTIDE SEQUENCE [LARGE SCALE GENOMIC DNA]</scope>
    <source>
        <strain evidence="13 14">S2753</strain>
    </source>
</reference>
<evidence type="ECO:0000256" key="4">
    <source>
        <dbReference type="ARBA" id="ARBA00022722"/>
    </source>
</evidence>
<feature type="domain" description="EndoU" evidence="12">
    <location>
        <begin position="1"/>
        <end position="294"/>
    </location>
</feature>
<gene>
    <name evidence="13" type="ORF">EA58_00575</name>
</gene>
<dbReference type="Pfam" id="PF09412">
    <property type="entry name" value="XendoU"/>
    <property type="match status" value="1"/>
</dbReference>
<dbReference type="PANTHER" id="PTHR12439:SF11">
    <property type="entry name" value="URIDYLATE-SPECIFIC ENDORIBONUCLEASE"/>
    <property type="match status" value="1"/>
</dbReference>
<dbReference type="GO" id="GO:0003723">
    <property type="term" value="F:RNA binding"/>
    <property type="evidence" value="ECO:0007669"/>
    <property type="project" value="UniProtKB-KW"/>
</dbReference>
<keyword evidence="8" id="KW-0694">RNA-binding</keyword>
<evidence type="ECO:0000256" key="10">
    <source>
        <dbReference type="ARBA" id="ARBA00023239"/>
    </source>
</evidence>
<dbReference type="GO" id="GO:0016787">
    <property type="term" value="F:hydrolase activity"/>
    <property type="evidence" value="ECO:0007669"/>
    <property type="project" value="UniProtKB-KW"/>
</dbReference>
<sequence>MTNIYQEIWNADQSGAGVKAILDNEPGDQSTGFVKVNHQLDAQNRDLKVLTEVAIPESKKQTYELCRVLFDNYALAERDEETETPEEREEIHDLVHEMVDTAPMQVAREYVAMTTGTSISRDRWYNTLMEMWFRRFEMGGDPHLSGFEHVVVGEQEKGKVQGYHFWYKYYLDDGFGHLVDGSQEHFPGLQKDRIIYLGSEQSSGQKQYPESVTISYGWNAPDYERNAVRPLTKPIGGFFVGCSVEGLLALGTVRAHIGARAPKTAIINDALYDLKVFRSANNRHIRTFYPMFKGAAQPSDVPTVPHHNGPTVTPTVDGPVRIIAALVNPEGHDPGHESVTILNTSLSKVDLKNWQLVDRNGNAQELNTISLDGGESLRIPLQPNSVQLSNKGGSIRLVMPNGKAVHTVTYSKNQAQSGRTILF</sequence>
<proteinExistence type="inferred from homology"/>
<dbReference type="InterPro" id="IPR001322">
    <property type="entry name" value="Lamin_tail_dom"/>
</dbReference>
<comment type="subunit">
    <text evidence="3">Monomer.</text>
</comment>
<keyword evidence="6" id="KW-0255">Endonuclease</keyword>
<dbReference type="InterPro" id="IPR018998">
    <property type="entry name" value="EndoU_C"/>
</dbReference>
<keyword evidence="9" id="KW-0464">Manganese</keyword>
<accession>A0A066S0C9</accession>
<dbReference type="EMBL" id="JMIB01000002">
    <property type="protein sequence ID" value="KDM93397.1"/>
    <property type="molecule type" value="Genomic_DNA"/>
</dbReference>
<evidence type="ECO:0000259" key="11">
    <source>
        <dbReference type="PROSITE" id="PS51841"/>
    </source>
</evidence>
<comment type="similarity">
    <text evidence="2">Belongs to the ENDOU family.</text>
</comment>
<dbReference type="InterPro" id="IPR037227">
    <property type="entry name" value="EndoU-like"/>
</dbReference>
<dbReference type="RefSeq" id="WP_036747674.1">
    <property type="nucleotide sequence ID" value="NZ_JAGSGC010000001.1"/>
</dbReference>
<evidence type="ECO:0000256" key="2">
    <source>
        <dbReference type="ARBA" id="ARBA00010168"/>
    </source>
</evidence>
<protein>
    <submittedName>
        <fullName evidence="13">Uncharacterized protein</fullName>
    </submittedName>
</protein>
<comment type="caution">
    <text evidence="13">The sequence shown here is derived from an EMBL/GenBank/DDBJ whole genome shotgun (WGS) entry which is preliminary data.</text>
</comment>
<organism evidence="13 14">
    <name type="scientific">Photobacterium galatheae</name>
    <dbReference type="NCBI Taxonomy" id="1654360"/>
    <lineage>
        <taxon>Bacteria</taxon>
        <taxon>Pseudomonadati</taxon>
        <taxon>Pseudomonadota</taxon>
        <taxon>Gammaproteobacteria</taxon>
        <taxon>Vibrionales</taxon>
        <taxon>Vibrionaceae</taxon>
        <taxon>Photobacterium</taxon>
    </lineage>
</organism>
<dbReference type="PANTHER" id="PTHR12439">
    <property type="entry name" value="PLACENTAL PROTEIN 11-RELATED"/>
    <property type="match status" value="1"/>
</dbReference>
<dbReference type="InterPro" id="IPR036415">
    <property type="entry name" value="Lamin_tail_dom_sf"/>
</dbReference>
<keyword evidence="7" id="KW-0378">Hydrolase</keyword>
<dbReference type="CDD" id="cd21159">
    <property type="entry name" value="XendoU"/>
    <property type="match status" value="1"/>
</dbReference>
<evidence type="ECO:0000256" key="9">
    <source>
        <dbReference type="ARBA" id="ARBA00023211"/>
    </source>
</evidence>
<dbReference type="SUPFAM" id="SSF142877">
    <property type="entry name" value="EndoU-like"/>
    <property type="match status" value="1"/>
</dbReference>
<feature type="domain" description="LTD" evidence="11">
    <location>
        <begin position="308"/>
        <end position="412"/>
    </location>
</feature>
<dbReference type="PROSITE" id="PS51841">
    <property type="entry name" value="LTD"/>
    <property type="match status" value="1"/>
</dbReference>
<dbReference type="GO" id="GO:0004521">
    <property type="term" value="F:RNA endonuclease activity"/>
    <property type="evidence" value="ECO:0007669"/>
    <property type="project" value="InterPro"/>
</dbReference>
<keyword evidence="14" id="KW-1185">Reference proteome</keyword>
<dbReference type="InterPro" id="IPR039787">
    <property type="entry name" value="ENDOU"/>
</dbReference>
<evidence type="ECO:0000256" key="7">
    <source>
        <dbReference type="ARBA" id="ARBA00022801"/>
    </source>
</evidence>
<comment type="cofactor">
    <cofactor evidence="1">
        <name>Mn(2+)</name>
        <dbReference type="ChEBI" id="CHEBI:29035"/>
    </cofactor>
</comment>
<name>A0A066S0C9_9GAMM</name>
<evidence type="ECO:0000256" key="3">
    <source>
        <dbReference type="ARBA" id="ARBA00011245"/>
    </source>
</evidence>
<evidence type="ECO:0000256" key="1">
    <source>
        <dbReference type="ARBA" id="ARBA00001936"/>
    </source>
</evidence>
<dbReference type="GO" id="GO:0046872">
    <property type="term" value="F:metal ion binding"/>
    <property type="evidence" value="ECO:0007669"/>
    <property type="project" value="UniProtKB-KW"/>
</dbReference>
<dbReference type="Proteomes" id="UP000027192">
    <property type="component" value="Unassembled WGS sequence"/>
</dbReference>
<evidence type="ECO:0000256" key="6">
    <source>
        <dbReference type="ARBA" id="ARBA00022759"/>
    </source>
</evidence>
<evidence type="ECO:0000259" key="12">
    <source>
        <dbReference type="PROSITE" id="PS51959"/>
    </source>
</evidence>
<dbReference type="OrthoDB" id="9811262at2"/>
<dbReference type="GO" id="GO:0016829">
    <property type="term" value="F:lyase activity"/>
    <property type="evidence" value="ECO:0007669"/>
    <property type="project" value="UniProtKB-KW"/>
</dbReference>
<keyword evidence="4" id="KW-0540">Nuclease</keyword>
<dbReference type="AlphaFoldDB" id="A0A066S0C9"/>
<evidence type="ECO:0000313" key="13">
    <source>
        <dbReference type="EMBL" id="KDM93397.1"/>
    </source>
</evidence>
<keyword evidence="5" id="KW-0479">Metal-binding</keyword>
<evidence type="ECO:0000256" key="8">
    <source>
        <dbReference type="ARBA" id="ARBA00022884"/>
    </source>
</evidence>
<evidence type="ECO:0000313" key="14">
    <source>
        <dbReference type="Proteomes" id="UP000027192"/>
    </source>
</evidence>
<dbReference type="PROSITE" id="PS51959">
    <property type="entry name" value="ENDOU"/>
    <property type="match status" value="1"/>
</dbReference>